<feature type="region of interest" description="Disordered" evidence="4">
    <location>
        <begin position="1"/>
        <end position="38"/>
    </location>
</feature>
<organism evidence="5">
    <name type="scientific">Callorhinchus milii</name>
    <name type="common">Ghost shark</name>
    <dbReference type="NCBI Taxonomy" id="7868"/>
    <lineage>
        <taxon>Eukaryota</taxon>
        <taxon>Metazoa</taxon>
        <taxon>Chordata</taxon>
        <taxon>Craniata</taxon>
        <taxon>Vertebrata</taxon>
        <taxon>Chondrichthyes</taxon>
        <taxon>Holocephali</taxon>
        <taxon>Chimaeriformes</taxon>
        <taxon>Callorhinchidae</taxon>
        <taxon>Callorhinchus</taxon>
    </lineage>
</organism>
<keyword evidence="2" id="KW-0597">Phosphoprotein</keyword>
<dbReference type="InterPro" id="IPR036658">
    <property type="entry name" value="CPI-17_sf"/>
</dbReference>
<dbReference type="Pfam" id="PF05361">
    <property type="entry name" value="PP1_inhibitor"/>
    <property type="match status" value="1"/>
</dbReference>
<dbReference type="Gene3D" id="1.10.150.220">
    <property type="entry name" value="CPI-17"/>
    <property type="match status" value="1"/>
</dbReference>
<evidence type="ECO:0000256" key="2">
    <source>
        <dbReference type="ARBA" id="ARBA00022553"/>
    </source>
</evidence>
<name>V9LJY3_CALMI</name>
<dbReference type="SUPFAM" id="SSF81790">
    <property type="entry name" value="Myosin phosphatase inhibitor 17kDa protein, CPI-17"/>
    <property type="match status" value="1"/>
</dbReference>
<accession>V9LJY3</accession>
<dbReference type="PANTHER" id="PTHR16188">
    <property type="entry name" value="PROTEIN PHOSPHATASE 1 INHIBITOR POTENTIATED BY PROTEIN KINASE C"/>
    <property type="match status" value="1"/>
</dbReference>
<proteinExistence type="evidence at transcript level"/>
<evidence type="ECO:0000256" key="3">
    <source>
        <dbReference type="ARBA" id="ARBA00023272"/>
    </source>
</evidence>
<dbReference type="PANTHER" id="PTHR16188:SF4">
    <property type="entry name" value="PROTEIN PHOSPHATASE 1 REGULATORY SUBUNIT 14A"/>
    <property type="match status" value="1"/>
</dbReference>
<evidence type="ECO:0000313" key="5">
    <source>
        <dbReference type="EMBL" id="AFP13343.1"/>
    </source>
</evidence>
<sequence length="135" mass="15016">MAAYRMGKKGSGGFSALGKGGGSGGSGGSGAAPRRQARVTVKYDRRGLQHRLDVEKWIEDSVCQLYREQEDEMPEEVNIDDLLELETDQERTNQLQILFASCNRTTDVFIGELVTKLEGLHKAKTMQRVGQEVRQ</sequence>
<dbReference type="GO" id="GO:0005737">
    <property type="term" value="C:cytoplasm"/>
    <property type="evidence" value="ECO:0007669"/>
    <property type="project" value="InterPro"/>
</dbReference>
<comment type="similarity">
    <text evidence="1">Belongs to the PP1 inhibitor family.</text>
</comment>
<evidence type="ECO:0000256" key="4">
    <source>
        <dbReference type="SAM" id="MobiDB-lite"/>
    </source>
</evidence>
<protein>
    <submittedName>
        <fullName evidence="5">Protein phosphatase 1, regulatory (Inhibitor) subunit 14A</fullName>
    </submittedName>
</protein>
<evidence type="ECO:0000256" key="1">
    <source>
        <dbReference type="ARBA" id="ARBA00005483"/>
    </source>
</evidence>
<feature type="compositionally biased region" description="Gly residues" evidence="4">
    <location>
        <begin position="9"/>
        <end position="30"/>
    </location>
</feature>
<keyword evidence="3" id="KW-0650">Protein phosphatase inhibitor</keyword>
<dbReference type="EMBL" id="JW880826">
    <property type="protein sequence ID" value="AFP13343.1"/>
    <property type="molecule type" value="mRNA"/>
</dbReference>
<reference evidence="5" key="1">
    <citation type="journal article" date="2014" name="Nature">
        <title>Elephant shark genome provides unique insights into gnathostome evolution.</title>
        <authorList>
            <consortium name="International Elephant Shark Genome Sequencing Consortium"/>
            <person name="Venkatesh B."/>
            <person name="Lee A.P."/>
            <person name="Ravi V."/>
            <person name="Maurya A.K."/>
            <person name="Lian M.M."/>
            <person name="Swann J.B."/>
            <person name="Ohta Y."/>
            <person name="Flajnik M.F."/>
            <person name="Sutoh Y."/>
            <person name="Kasahara M."/>
            <person name="Hoon S."/>
            <person name="Gangu V."/>
            <person name="Roy S.W."/>
            <person name="Irimia M."/>
            <person name="Korzh V."/>
            <person name="Kondrychyn I."/>
            <person name="Lim Z.W."/>
            <person name="Tay B.H."/>
            <person name="Tohari S."/>
            <person name="Kong K.W."/>
            <person name="Ho S."/>
            <person name="Lorente-Galdos B."/>
            <person name="Quilez J."/>
            <person name="Marques-Bonet T."/>
            <person name="Raney B.J."/>
            <person name="Ingham P.W."/>
            <person name="Tay A."/>
            <person name="Hillier L.W."/>
            <person name="Minx P."/>
            <person name="Boehm T."/>
            <person name="Wilson R.K."/>
            <person name="Brenner S."/>
            <person name="Warren W.C."/>
        </authorList>
    </citation>
    <scope>NUCLEOTIDE SEQUENCE</scope>
    <source>
        <tissue evidence="5">Liver</tissue>
    </source>
</reference>
<dbReference type="GO" id="GO:0004865">
    <property type="term" value="F:protein serine/threonine phosphatase inhibitor activity"/>
    <property type="evidence" value="ECO:0007669"/>
    <property type="project" value="TreeGrafter"/>
</dbReference>
<dbReference type="AlphaFoldDB" id="V9LJY3"/>
<dbReference type="InterPro" id="IPR008025">
    <property type="entry name" value="CPI-17"/>
</dbReference>